<dbReference type="CDD" id="cd00159">
    <property type="entry name" value="RhoGAP"/>
    <property type="match status" value="1"/>
</dbReference>
<gene>
    <name evidence="4" type="ORF">ZOSMA_120G00610</name>
</gene>
<dbReference type="EMBL" id="LFYR01000223">
    <property type="protein sequence ID" value="KMZ74968.1"/>
    <property type="molecule type" value="Genomic_DNA"/>
</dbReference>
<proteinExistence type="predicted"/>
<dbReference type="PANTHER" id="PTHR23177:SF64">
    <property type="entry name" value="RHO GTPASE-ACTIVATING PROTEIN 1"/>
    <property type="match status" value="1"/>
</dbReference>
<dbReference type="SMART" id="SM00324">
    <property type="entry name" value="RhoGAP"/>
    <property type="match status" value="1"/>
</dbReference>
<dbReference type="AlphaFoldDB" id="A0A0K9Q0Z9"/>
<dbReference type="STRING" id="29655.A0A0K9Q0Z9"/>
<dbReference type="GO" id="GO:0005096">
    <property type="term" value="F:GTPase activator activity"/>
    <property type="evidence" value="ECO:0007669"/>
    <property type="project" value="UniProtKB-KW"/>
</dbReference>
<comment type="caution">
    <text evidence="4">The sequence shown here is derived from an EMBL/GenBank/DDBJ whole genome shotgun (WGS) entry which is preliminary data.</text>
</comment>
<dbReference type="OMA" id="MAPQAQW"/>
<name>A0A0K9Q0Z9_ZOSMR</name>
<feature type="compositionally biased region" description="Acidic residues" evidence="2">
    <location>
        <begin position="38"/>
        <end position="47"/>
    </location>
</feature>
<feature type="region of interest" description="Disordered" evidence="2">
    <location>
        <begin position="28"/>
        <end position="47"/>
    </location>
</feature>
<dbReference type="SUPFAM" id="SSF48350">
    <property type="entry name" value="GTPase activation domain, GAP"/>
    <property type="match status" value="1"/>
</dbReference>
<evidence type="ECO:0000256" key="1">
    <source>
        <dbReference type="ARBA" id="ARBA00022468"/>
    </source>
</evidence>
<dbReference type="InterPro" id="IPR044785">
    <property type="entry name" value="RopGAP1-5"/>
</dbReference>
<dbReference type="InterPro" id="IPR000095">
    <property type="entry name" value="CRIB_dom"/>
</dbReference>
<protein>
    <submittedName>
        <fullName evidence="4">Rho GTPase-activating protein 1</fullName>
    </submittedName>
</protein>
<dbReference type="InterPro" id="IPR000198">
    <property type="entry name" value="RhoGAP_dom"/>
</dbReference>
<dbReference type="InterPro" id="IPR008936">
    <property type="entry name" value="Rho_GTPase_activation_prot"/>
</dbReference>
<dbReference type="Proteomes" id="UP000036987">
    <property type="component" value="Unassembled WGS sequence"/>
</dbReference>
<keyword evidence="5" id="KW-1185">Reference proteome</keyword>
<dbReference type="SMART" id="SM00285">
    <property type="entry name" value="PBD"/>
    <property type="match status" value="1"/>
</dbReference>
<organism evidence="4 5">
    <name type="scientific">Zostera marina</name>
    <name type="common">Eelgrass</name>
    <dbReference type="NCBI Taxonomy" id="29655"/>
    <lineage>
        <taxon>Eukaryota</taxon>
        <taxon>Viridiplantae</taxon>
        <taxon>Streptophyta</taxon>
        <taxon>Embryophyta</taxon>
        <taxon>Tracheophyta</taxon>
        <taxon>Spermatophyta</taxon>
        <taxon>Magnoliopsida</taxon>
        <taxon>Liliopsida</taxon>
        <taxon>Zosteraceae</taxon>
        <taxon>Zostera</taxon>
    </lineage>
</organism>
<dbReference type="Gene3D" id="1.10.555.10">
    <property type="entry name" value="Rho GTPase activation protein"/>
    <property type="match status" value="1"/>
</dbReference>
<dbReference type="OrthoDB" id="185175at2759"/>
<dbReference type="FunFam" id="1.10.555.10:FF:000046">
    <property type="entry name" value="Rho GTPase-activating protein 5"/>
    <property type="match status" value="1"/>
</dbReference>
<evidence type="ECO:0000313" key="5">
    <source>
        <dbReference type="Proteomes" id="UP000036987"/>
    </source>
</evidence>
<dbReference type="GO" id="GO:0007165">
    <property type="term" value="P:signal transduction"/>
    <property type="evidence" value="ECO:0007669"/>
    <property type="project" value="InterPro"/>
</dbReference>
<reference evidence="5" key="1">
    <citation type="journal article" date="2016" name="Nature">
        <title>The genome of the seagrass Zostera marina reveals angiosperm adaptation to the sea.</title>
        <authorList>
            <person name="Olsen J.L."/>
            <person name="Rouze P."/>
            <person name="Verhelst B."/>
            <person name="Lin Y.-C."/>
            <person name="Bayer T."/>
            <person name="Collen J."/>
            <person name="Dattolo E."/>
            <person name="De Paoli E."/>
            <person name="Dittami S."/>
            <person name="Maumus F."/>
            <person name="Michel G."/>
            <person name="Kersting A."/>
            <person name="Lauritano C."/>
            <person name="Lohaus R."/>
            <person name="Toepel M."/>
            <person name="Tonon T."/>
            <person name="Vanneste K."/>
            <person name="Amirebrahimi M."/>
            <person name="Brakel J."/>
            <person name="Bostroem C."/>
            <person name="Chovatia M."/>
            <person name="Grimwood J."/>
            <person name="Jenkins J.W."/>
            <person name="Jueterbock A."/>
            <person name="Mraz A."/>
            <person name="Stam W.T."/>
            <person name="Tice H."/>
            <person name="Bornberg-Bauer E."/>
            <person name="Green P.J."/>
            <person name="Pearson G.A."/>
            <person name="Procaccini G."/>
            <person name="Duarte C.M."/>
            <person name="Schmutz J."/>
            <person name="Reusch T.B.H."/>
            <person name="Van de Peer Y."/>
        </authorList>
    </citation>
    <scope>NUCLEOTIDE SEQUENCE [LARGE SCALE GENOMIC DNA]</scope>
    <source>
        <strain evidence="5">cv. Finnish</strain>
    </source>
</reference>
<evidence type="ECO:0000256" key="2">
    <source>
        <dbReference type="SAM" id="MobiDB-lite"/>
    </source>
</evidence>
<feature type="domain" description="Rho-GAP" evidence="3">
    <location>
        <begin position="126"/>
        <end position="310"/>
    </location>
</feature>
<dbReference type="PROSITE" id="PS50238">
    <property type="entry name" value="RHOGAP"/>
    <property type="match status" value="1"/>
</dbReference>
<accession>A0A0K9Q0Z9</accession>
<feature type="region of interest" description="Disordered" evidence="2">
    <location>
        <begin position="338"/>
        <end position="358"/>
    </location>
</feature>
<feature type="region of interest" description="Disordered" evidence="2">
    <location>
        <begin position="314"/>
        <end position="333"/>
    </location>
</feature>
<sequence length="430" mass="48289">MTQFLSDDPYFLLNHGTSLSVLERGGVEEGRRRHVGEDDADEEESEEDNQFSLLALLVTVFRKSIVGGCATEREGNDLMEIGCPTDVAHVAHVTFDRFHGFLGLPVEFEPDVPRRAPSASANVFGVSTDSMQCSFDCRRNSVPTILLLMQRHLYAQGGIQAEGIFRINAENDQEQHVRDELNRGIVPDDIDVHCLAGLIKAWFRELPVGVLDSLTSDQVMQCQGEEDYIALVKLLPPTEAALLDWAINLMTDVVQEEHHNKMNSHNIAMVFAPNMTQMDDPLTALMYAVQVMNFLKTLIEFTVRERKKAVVETTSVARSDNSDENGHHGPSGVGLVVHQEEKEEEEESEKPVHPQNHHPCPLPLDTICSTENAASNLNVKRRNKRCQSNNLKHNKVMAKKVNWHVPAGDKTKESIMSRINSRVELVESWR</sequence>
<keyword evidence="1" id="KW-0343">GTPase activation</keyword>
<evidence type="ECO:0000313" key="4">
    <source>
        <dbReference type="EMBL" id="KMZ74968.1"/>
    </source>
</evidence>
<dbReference type="PANTHER" id="PTHR23177">
    <property type="entry name" value="MKIAA1688 PROTEIN"/>
    <property type="match status" value="1"/>
</dbReference>
<evidence type="ECO:0000259" key="3">
    <source>
        <dbReference type="PROSITE" id="PS50238"/>
    </source>
</evidence>
<dbReference type="CDD" id="cd00132">
    <property type="entry name" value="CRIB"/>
    <property type="match status" value="1"/>
</dbReference>
<feature type="compositionally biased region" description="Basic and acidic residues" evidence="2">
    <location>
        <begin position="28"/>
        <end position="37"/>
    </location>
</feature>
<dbReference type="Pfam" id="PF00620">
    <property type="entry name" value="RhoGAP"/>
    <property type="match status" value="1"/>
</dbReference>